<gene>
    <name evidence="4" type="ORF">METZ01_LOCUS319308</name>
</gene>
<proteinExistence type="inferred from homology"/>
<protein>
    <recommendedName>
        <fullName evidence="3">Sulfatase N-terminal domain-containing protein</fullName>
    </recommendedName>
</protein>
<dbReference type="AlphaFoldDB" id="A0A382NZ55"/>
<dbReference type="Pfam" id="PF00884">
    <property type="entry name" value="Sulfatase"/>
    <property type="match status" value="1"/>
</dbReference>
<dbReference type="SUPFAM" id="SSF53649">
    <property type="entry name" value="Alkaline phosphatase-like"/>
    <property type="match status" value="1"/>
</dbReference>
<evidence type="ECO:0000256" key="2">
    <source>
        <dbReference type="SAM" id="MobiDB-lite"/>
    </source>
</evidence>
<evidence type="ECO:0000259" key="3">
    <source>
        <dbReference type="Pfam" id="PF00884"/>
    </source>
</evidence>
<organism evidence="4">
    <name type="scientific">marine metagenome</name>
    <dbReference type="NCBI Taxonomy" id="408172"/>
    <lineage>
        <taxon>unclassified sequences</taxon>
        <taxon>metagenomes</taxon>
        <taxon>ecological metagenomes</taxon>
    </lineage>
</organism>
<name>A0A382NZ55_9ZZZZ</name>
<dbReference type="InterPro" id="IPR000917">
    <property type="entry name" value="Sulfatase_N"/>
</dbReference>
<dbReference type="GO" id="GO:0004065">
    <property type="term" value="F:arylsulfatase activity"/>
    <property type="evidence" value="ECO:0007669"/>
    <property type="project" value="TreeGrafter"/>
</dbReference>
<feature type="domain" description="Sulfatase N-terminal" evidence="3">
    <location>
        <begin position="14"/>
        <end position="340"/>
    </location>
</feature>
<dbReference type="Gene3D" id="3.40.720.10">
    <property type="entry name" value="Alkaline Phosphatase, subunit A"/>
    <property type="match status" value="1"/>
</dbReference>
<feature type="non-terminal residue" evidence="4">
    <location>
        <position position="343"/>
    </location>
</feature>
<dbReference type="InterPro" id="IPR050738">
    <property type="entry name" value="Sulfatase"/>
</dbReference>
<dbReference type="InterPro" id="IPR017850">
    <property type="entry name" value="Alkaline_phosphatase_core_sf"/>
</dbReference>
<feature type="region of interest" description="Disordered" evidence="2">
    <location>
        <begin position="270"/>
        <end position="293"/>
    </location>
</feature>
<sequence>MKATSADTVSHSRPNIIIIFADDLGYGDLSCYGSEKIATPNLDRLASEGLRFTDFYSTAPFCSPSRASLLTGRYPCRAGVPLVLFPLEKTGLSASEVTLASLLQEQDYATICVGKWHLGTEPQFHPTSHGFDEWYGLPYSNDMMIWDGEEPFRAQHALQELPLLNHRESVETIVEAPVDQTSLTKRYTDRAVRFLEENRQNPFFLYFAHTFPHSPQYASAEFNGKSRDGIYGDTVEELDWSVGRIIETLCRLDLDRNTFVFFTSDNGPSPGNPNRIVDGKPRYSGGSPGPLRGHKGLTWEGGMREPAIAWWPGTISPGRETSQLASIADLFPTCATLAGATVP</sequence>
<evidence type="ECO:0000313" key="4">
    <source>
        <dbReference type="EMBL" id="SVC66454.1"/>
    </source>
</evidence>
<comment type="similarity">
    <text evidence="1">Belongs to the sulfatase family.</text>
</comment>
<dbReference type="PANTHER" id="PTHR42693:SF33">
    <property type="entry name" value="ARYLSULFATASE"/>
    <property type="match status" value="1"/>
</dbReference>
<evidence type="ECO:0000256" key="1">
    <source>
        <dbReference type="ARBA" id="ARBA00008779"/>
    </source>
</evidence>
<accession>A0A382NZ55</accession>
<dbReference type="EMBL" id="UINC01103793">
    <property type="protein sequence ID" value="SVC66454.1"/>
    <property type="molecule type" value="Genomic_DNA"/>
</dbReference>
<dbReference type="PANTHER" id="PTHR42693">
    <property type="entry name" value="ARYLSULFATASE FAMILY MEMBER"/>
    <property type="match status" value="1"/>
</dbReference>
<reference evidence="4" key="1">
    <citation type="submission" date="2018-05" db="EMBL/GenBank/DDBJ databases">
        <authorList>
            <person name="Lanie J.A."/>
            <person name="Ng W.-L."/>
            <person name="Kazmierczak K.M."/>
            <person name="Andrzejewski T.M."/>
            <person name="Davidsen T.M."/>
            <person name="Wayne K.J."/>
            <person name="Tettelin H."/>
            <person name="Glass J.I."/>
            <person name="Rusch D."/>
            <person name="Podicherti R."/>
            <person name="Tsui H.-C.T."/>
            <person name="Winkler M.E."/>
        </authorList>
    </citation>
    <scope>NUCLEOTIDE SEQUENCE</scope>
</reference>
<dbReference type="CDD" id="cd16026">
    <property type="entry name" value="GALNS_like"/>
    <property type="match status" value="1"/>
</dbReference>